<keyword evidence="3" id="KW-1185">Reference proteome</keyword>
<organism evidence="2 3">
    <name type="scientific">Natronobacterium texcoconense</name>
    <dbReference type="NCBI Taxonomy" id="1095778"/>
    <lineage>
        <taxon>Archaea</taxon>
        <taxon>Methanobacteriati</taxon>
        <taxon>Methanobacteriota</taxon>
        <taxon>Stenosarchaea group</taxon>
        <taxon>Halobacteria</taxon>
        <taxon>Halobacteriales</taxon>
        <taxon>Natrialbaceae</taxon>
        <taxon>Natronobacterium</taxon>
    </lineage>
</organism>
<sequence length="112" mass="11319">MAEQVDVQELTIGVGTVIAILLLIYGTFLGETLFGIDTMALAIGAFAATFVAVGILHGAYGRGDFALAHVVAGVGLALVGLASSVPQLLGGYGLLLAGGGYVALETIRAREE</sequence>
<accession>A0A1H0ZJE4</accession>
<name>A0A1H0ZJE4_NATTX</name>
<dbReference type="AlphaFoldDB" id="A0A1H0ZJE4"/>
<protein>
    <submittedName>
        <fullName evidence="2">Uncharacterized protein</fullName>
    </submittedName>
</protein>
<evidence type="ECO:0000256" key="1">
    <source>
        <dbReference type="SAM" id="Phobius"/>
    </source>
</evidence>
<dbReference type="STRING" id="1095778.SAMN04489842_0305"/>
<feature type="transmembrane region" description="Helical" evidence="1">
    <location>
        <begin position="7"/>
        <end position="28"/>
    </location>
</feature>
<evidence type="ECO:0000313" key="3">
    <source>
        <dbReference type="Proteomes" id="UP000198848"/>
    </source>
</evidence>
<feature type="transmembrane region" description="Helical" evidence="1">
    <location>
        <begin position="34"/>
        <end position="56"/>
    </location>
</feature>
<keyword evidence="1" id="KW-0812">Transmembrane</keyword>
<keyword evidence="1" id="KW-1133">Transmembrane helix</keyword>
<gene>
    <name evidence="2" type="ORF">SAMN04489842_0305</name>
</gene>
<evidence type="ECO:0000313" key="2">
    <source>
        <dbReference type="EMBL" id="SDQ27291.1"/>
    </source>
</evidence>
<feature type="transmembrane region" description="Helical" evidence="1">
    <location>
        <begin position="65"/>
        <end position="83"/>
    </location>
</feature>
<dbReference type="OrthoDB" id="205602at2157"/>
<keyword evidence="1" id="KW-0472">Membrane</keyword>
<dbReference type="EMBL" id="FNLC01000001">
    <property type="protein sequence ID" value="SDQ27291.1"/>
    <property type="molecule type" value="Genomic_DNA"/>
</dbReference>
<proteinExistence type="predicted"/>
<reference evidence="3" key="1">
    <citation type="submission" date="2016-10" db="EMBL/GenBank/DDBJ databases">
        <authorList>
            <person name="Varghese N."/>
            <person name="Submissions S."/>
        </authorList>
    </citation>
    <scope>NUCLEOTIDE SEQUENCE [LARGE SCALE GENOMIC DNA]</scope>
    <source>
        <strain evidence="3">DSM 24767</strain>
    </source>
</reference>
<dbReference type="RefSeq" id="WP_090376306.1">
    <property type="nucleotide sequence ID" value="NZ_FNLC01000001.1"/>
</dbReference>
<dbReference type="Proteomes" id="UP000198848">
    <property type="component" value="Unassembled WGS sequence"/>
</dbReference>